<sequence>MALRHHRSMPRLRTGIAAATLSLALFLSGCSLADIAATSNSVTAGVTDNVLDESKLHTISVEVDEATLREMIQTYLDQGDKEWIKATVTIDGETFDDVGIKLKGNSSLRNITVDTPAQELPLRIRLDKYVDGQNADGYSDFTVRSNSSETAINEAVALDLLSDAGLASEEAISTRFSVNGSDEKLRLTVQNLDDTWVEQNFPEAGADSVLYKSEADGDWSWRGEDGDYTSSFEVEAGEETYAPLIELLDLVNNGTAAEIAKKLPTLLDVDSFASYLAFEDLIDNFDDIDGPGNNSYLLWDSATKKFTVVAWDHNLAFGSSPGGGGGRADGGRGGGMPAGQRPSGMPEGRGSKTKENPLSTAFLANAEWKTLYQQATTDLQAKLIDNGTLTETVGDWSQLLTTGASDLVATDTLTTEADKIRSYAA</sequence>
<reference evidence="3 4" key="1">
    <citation type="submission" date="2011-05" db="EMBL/GenBank/DDBJ databases">
        <title>Whole genome sequence of Microlunatus phosphovorus NM-1.</title>
        <authorList>
            <person name="Hosoyama A."/>
            <person name="Sasaki K."/>
            <person name="Harada T."/>
            <person name="Igarashi R."/>
            <person name="Kawakoshi A."/>
            <person name="Sasagawa M."/>
            <person name="Fukada J."/>
            <person name="Nakamura S."/>
            <person name="Katano Y."/>
            <person name="Hanada S."/>
            <person name="Kamagata Y."/>
            <person name="Nakamura N."/>
            <person name="Yamazaki S."/>
            <person name="Fujita N."/>
        </authorList>
    </citation>
    <scope>NUCLEOTIDE SEQUENCE [LARGE SCALE GENOMIC DNA]</scope>
    <source>
        <strain evidence="4">ATCC 700054 / DSM 10555 / JCM 9379 / NBRC 101784 / NCIMB 13414 / VKM Ac-1990 / NM-1</strain>
    </source>
</reference>
<dbReference type="STRING" id="1032480.MLP_34350"/>
<dbReference type="EMBL" id="AP012204">
    <property type="protein sequence ID" value="BAK36449.1"/>
    <property type="molecule type" value="Genomic_DNA"/>
</dbReference>
<evidence type="ECO:0000313" key="4">
    <source>
        <dbReference type="Proteomes" id="UP000007947"/>
    </source>
</evidence>
<name>F5XMJ2_MICPN</name>
<gene>
    <name evidence="3" type="ordered locus">MLP_34350</name>
</gene>
<keyword evidence="2" id="KW-0732">Signal</keyword>
<evidence type="ECO:0008006" key="5">
    <source>
        <dbReference type="Google" id="ProtNLM"/>
    </source>
</evidence>
<evidence type="ECO:0000256" key="2">
    <source>
        <dbReference type="SAM" id="SignalP"/>
    </source>
</evidence>
<dbReference type="AlphaFoldDB" id="F5XMJ2"/>
<dbReference type="Proteomes" id="UP000007947">
    <property type="component" value="Chromosome"/>
</dbReference>
<feature type="region of interest" description="Disordered" evidence="1">
    <location>
        <begin position="320"/>
        <end position="355"/>
    </location>
</feature>
<organism evidence="3 4">
    <name type="scientific">Microlunatus phosphovorus (strain ATCC 700054 / DSM 10555 / JCM 9379 / NBRC 101784 / NCIMB 13414 / VKM Ac-1990 / NM-1)</name>
    <dbReference type="NCBI Taxonomy" id="1032480"/>
    <lineage>
        <taxon>Bacteria</taxon>
        <taxon>Bacillati</taxon>
        <taxon>Actinomycetota</taxon>
        <taxon>Actinomycetes</taxon>
        <taxon>Propionibacteriales</taxon>
        <taxon>Propionibacteriaceae</taxon>
        <taxon>Microlunatus</taxon>
    </lineage>
</organism>
<protein>
    <recommendedName>
        <fullName evidence="5">Spore coat protein CotH</fullName>
    </recommendedName>
</protein>
<feature type="compositionally biased region" description="Gly residues" evidence="1">
    <location>
        <begin position="320"/>
        <end position="337"/>
    </location>
</feature>
<dbReference type="InterPro" id="IPR014867">
    <property type="entry name" value="Spore_coat_CotH_CotH2/3/7"/>
</dbReference>
<dbReference type="PROSITE" id="PS51257">
    <property type="entry name" value="PROKAR_LIPOPROTEIN"/>
    <property type="match status" value="1"/>
</dbReference>
<dbReference type="KEGG" id="mph:MLP_34350"/>
<dbReference type="eggNOG" id="COG5337">
    <property type="taxonomic scope" value="Bacteria"/>
</dbReference>
<feature type="signal peptide" evidence="2">
    <location>
        <begin position="1"/>
        <end position="33"/>
    </location>
</feature>
<keyword evidence="4" id="KW-1185">Reference proteome</keyword>
<dbReference type="Pfam" id="PF08757">
    <property type="entry name" value="CotH"/>
    <property type="match status" value="1"/>
</dbReference>
<feature type="chain" id="PRO_5003328946" description="Spore coat protein CotH" evidence="2">
    <location>
        <begin position="34"/>
        <end position="425"/>
    </location>
</feature>
<dbReference type="HOGENOM" id="CLU_021844_0_0_11"/>
<accession>F5XMJ2</accession>
<evidence type="ECO:0000256" key="1">
    <source>
        <dbReference type="SAM" id="MobiDB-lite"/>
    </source>
</evidence>
<evidence type="ECO:0000313" key="3">
    <source>
        <dbReference type="EMBL" id="BAK36449.1"/>
    </source>
</evidence>
<dbReference type="PANTHER" id="PTHR40050">
    <property type="entry name" value="INNER SPORE COAT PROTEIN H"/>
    <property type="match status" value="1"/>
</dbReference>
<proteinExistence type="predicted"/>
<dbReference type="PANTHER" id="PTHR40050:SF1">
    <property type="entry name" value="INNER SPORE COAT PROTEIN H"/>
    <property type="match status" value="1"/>
</dbReference>